<feature type="compositionally biased region" description="Basic and acidic residues" evidence="1">
    <location>
        <begin position="704"/>
        <end position="713"/>
    </location>
</feature>
<feature type="compositionally biased region" description="Polar residues" evidence="1">
    <location>
        <begin position="665"/>
        <end position="697"/>
    </location>
</feature>
<feature type="compositionally biased region" description="Polar residues" evidence="1">
    <location>
        <begin position="236"/>
        <end position="247"/>
    </location>
</feature>
<proteinExistence type="predicted"/>
<feature type="region of interest" description="Disordered" evidence="1">
    <location>
        <begin position="1"/>
        <end position="54"/>
    </location>
</feature>
<reference evidence="3" key="2">
    <citation type="submission" date="2016-06" db="EMBL/GenBank/DDBJ databases">
        <title>The genome of a short-lived fish provides insights into sex chromosome evolution and the genetic control of aging.</title>
        <authorList>
            <person name="Reichwald K."/>
            <person name="Felder M."/>
            <person name="Petzold A."/>
            <person name="Koch P."/>
            <person name="Groth M."/>
            <person name="Platzer M."/>
        </authorList>
    </citation>
    <scope>NUCLEOTIDE SEQUENCE</scope>
    <source>
        <tissue evidence="3">Brain</tissue>
    </source>
</reference>
<feature type="compositionally biased region" description="Basic and acidic residues" evidence="1">
    <location>
        <begin position="918"/>
        <end position="928"/>
    </location>
</feature>
<protein>
    <submittedName>
        <fullName evidence="3">Si:ch211-149l1.2</fullName>
    </submittedName>
</protein>
<feature type="region of interest" description="Disordered" evidence="1">
    <location>
        <begin position="212"/>
        <end position="640"/>
    </location>
</feature>
<organism evidence="3">
    <name type="scientific">Nothobranchius kadleci</name>
    <name type="common">African annual killifish</name>
    <dbReference type="NCBI Taxonomy" id="1051664"/>
    <lineage>
        <taxon>Eukaryota</taxon>
        <taxon>Metazoa</taxon>
        <taxon>Chordata</taxon>
        <taxon>Craniata</taxon>
        <taxon>Vertebrata</taxon>
        <taxon>Euteleostomi</taxon>
        <taxon>Actinopterygii</taxon>
        <taxon>Neopterygii</taxon>
        <taxon>Teleostei</taxon>
        <taxon>Neoteleostei</taxon>
        <taxon>Acanthomorphata</taxon>
        <taxon>Ovalentaria</taxon>
        <taxon>Atherinomorphae</taxon>
        <taxon>Cyprinodontiformes</taxon>
        <taxon>Nothobranchiidae</taxon>
        <taxon>Nothobranchius</taxon>
    </lineage>
</organism>
<evidence type="ECO:0000313" key="3">
    <source>
        <dbReference type="EMBL" id="SBP80271.1"/>
    </source>
</evidence>
<sequence length="976" mass="106909">MEPFSGDTEEGTEEITGRKNSKMKSLRTRLFRRSKKSGAEANPKLSQSAGNVAIGKEMGSDEDLVNPSGMMGSRALSHDSIFLDDQTLTDSEPARVLSQENVHSKIRSLQTKLQLQKMHFGPPPLVLPIKSPEEPTSQSEEFLFFSSNDAPGERTHTKPTSPLVSPVLKSAPTKPSPLNAFSPFPVPTSSSTATIELPLDFSAPAEFTSSLDTSAARHRLSIKPRNQRASTKKKSTTVTQHGSSLNNLKPAENLEFVEEKEQQCVAQEREAEETENVDISRRLTVKSSEVSAVTSKEAPRSSSQSSSHQVHETVAPQVLRVKPHRRVDSLTAKRPHSSFIESEIREKKESLETQVLSEGKTKVLPEQLSSVFTSRSSSAPGEEDNRRQLQRPPPGSGSFHLSIRTVKNQDGERPRSGSFGGRLEQTEAKNKTAGGAEEKKEKEDFKSTQLKGSPVALERLGQEGSPSRRPASLWDRKTNLKKTETVTAALNVPAEPAAVQTEEMESSQERVDDAEEAKEEDGKTPFGVKLRSTSLSLKFRSDSSSPRHSNTEVSEDQDARRKNQETSNSTNRMPEALPTNTTSVPRAKDPAPSGVALSVKQSASLLENPPAIPTEAQTTSSHNKEAETAPQTSSSEVSWMTLAMEKTRSLQQLFTSRFPKEFPGVQTTARPQAQAQSKPQADTVTQAQTMKAQQSAHQPPVGPVKEESERRIQEQVVKPSDVAKQQKIILKESQMSKQPNEGQPQPAQVPQRTTQSPLRSASQTTSQLSQGSASQSLTQSYLSSAQQQPPSWPSRGFQPALQIKSMTPPQASEMGVTSAPALDSALDKEGTVHKESPSLFSRRTIWTGSVAERAVFLEKRGEWTTPPSMTGVETRKAQIEVQTSADTPTVVKHPALSKDTMAEIRQVVKTAESSPIKVPEKPPEDKWLRKNMGSPSSPSSLHTRALELQSMSDSSQPSWMELAKRKSMAWSDKTMD</sequence>
<evidence type="ECO:0000256" key="1">
    <source>
        <dbReference type="SAM" id="MobiDB-lite"/>
    </source>
</evidence>
<name>A0A1A8CNG3_NOTKA</name>
<feature type="compositionally biased region" description="Polar residues" evidence="1">
    <location>
        <begin position="285"/>
        <end position="294"/>
    </location>
</feature>
<feature type="region of interest" description="Disordered" evidence="1">
    <location>
        <begin position="661"/>
        <end position="818"/>
    </location>
</feature>
<dbReference type="InterPro" id="IPR028030">
    <property type="entry name" value="DUF4592"/>
</dbReference>
<feature type="compositionally biased region" description="Polar residues" evidence="1">
    <location>
        <begin position="367"/>
        <end position="379"/>
    </location>
</feature>
<feature type="compositionally biased region" description="Polar residues" evidence="1">
    <location>
        <begin position="629"/>
        <end position="638"/>
    </location>
</feature>
<dbReference type="PANTHER" id="PTHR47743:SF1">
    <property type="entry name" value="CRACD-LIKE PROTEIN"/>
    <property type="match status" value="1"/>
</dbReference>
<gene>
    <name evidence="3" type="primary">SI:CH211-149L1.2</name>
</gene>
<feature type="compositionally biased region" description="Polar residues" evidence="1">
    <location>
        <begin position="565"/>
        <end position="584"/>
    </location>
</feature>
<dbReference type="PANTHER" id="PTHR47743">
    <property type="entry name" value="KIAA1210 / KIAA1211 FAMILY MEMBER"/>
    <property type="match status" value="1"/>
</dbReference>
<feature type="compositionally biased region" description="Basic and acidic residues" evidence="1">
    <location>
        <begin position="424"/>
        <end position="446"/>
    </location>
</feature>
<feature type="region of interest" description="Disordered" evidence="1">
    <location>
        <begin position="910"/>
        <end position="976"/>
    </location>
</feature>
<dbReference type="EMBL" id="HADZ01016330">
    <property type="protein sequence ID" value="SBP80271.1"/>
    <property type="molecule type" value="Transcribed_RNA"/>
</dbReference>
<feature type="compositionally biased region" description="Basic and acidic residues" evidence="1">
    <location>
        <begin position="474"/>
        <end position="484"/>
    </location>
</feature>
<dbReference type="Pfam" id="PF15262">
    <property type="entry name" value="DUF4592"/>
    <property type="match status" value="1"/>
</dbReference>
<reference evidence="3" key="1">
    <citation type="submission" date="2016-05" db="EMBL/GenBank/DDBJ databases">
        <authorList>
            <person name="Lavstsen T."/>
            <person name="Jespersen J.S."/>
        </authorList>
    </citation>
    <scope>NUCLEOTIDE SEQUENCE</scope>
    <source>
        <tissue evidence="3">Brain</tissue>
    </source>
</reference>
<feature type="compositionally biased region" description="Polar residues" evidence="1">
    <location>
        <begin position="933"/>
        <end position="942"/>
    </location>
</feature>
<accession>A0A1A8CNG3</accession>
<dbReference type="InterPro" id="IPR026713">
    <property type="entry name" value="CRACD-like"/>
</dbReference>
<feature type="compositionally biased region" description="Low complexity" evidence="1">
    <location>
        <begin position="760"/>
        <end position="789"/>
    </location>
</feature>
<feature type="compositionally biased region" description="Polar residues" evidence="1">
    <location>
        <begin position="733"/>
        <end position="759"/>
    </location>
</feature>
<feature type="compositionally biased region" description="Basic residues" evidence="1">
    <location>
        <begin position="19"/>
        <end position="36"/>
    </location>
</feature>
<feature type="compositionally biased region" description="Basic residues" evidence="1">
    <location>
        <begin position="216"/>
        <end position="235"/>
    </location>
</feature>
<feature type="compositionally biased region" description="Basic and acidic residues" evidence="1">
    <location>
        <begin position="342"/>
        <end position="351"/>
    </location>
</feature>
<dbReference type="AlphaFoldDB" id="A0A1A8CNG3"/>
<feature type="region of interest" description="Disordered" evidence="1">
    <location>
        <begin position="150"/>
        <end position="170"/>
    </location>
</feature>
<feature type="compositionally biased region" description="Acidic residues" evidence="1">
    <location>
        <begin position="502"/>
        <end position="519"/>
    </location>
</feature>
<feature type="domain" description="DUF4592" evidence="2">
    <location>
        <begin position="117"/>
        <end position="232"/>
    </location>
</feature>
<evidence type="ECO:0000259" key="2">
    <source>
        <dbReference type="Pfam" id="PF15262"/>
    </source>
</evidence>
<feature type="compositionally biased region" description="Low complexity" evidence="1">
    <location>
        <begin position="532"/>
        <end position="544"/>
    </location>
</feature>
<feature type="compositionally biased region" description="Polar residues" evidence="1">
    <location>
        <begin position="949"/>
        <end position="958"/>
    </location>
</feature>